<dbReference type="SMART" id="SM00283">
    <property type="entry name" value="MA"/>
    <property type="match status" value="1"/>
</dbReference>
<reference evidence="5 6" key="1">
    <citation type="submission" date="2019-04" db="EMBL/GenBank/DDBJ databases">
        <title>Crenobacter sp. nov.</title>
        <authorList>
            <person name="Shi S."/>
        </authorList>
    </citation>
    <scope>NUCLEOTIDE SEQUENCE [LARGE SCALE GENOMIC DNA]</scope>
    <source>
        <strain evidence="5 6">GY 70310</strain>
    </source>
</reference>
<evidence type="ECO:0000313" key="5">
    <source>
        <dbReference type="EMBL" id="TIC79584.1"/>
    </source>
</evidence>
<dbReference type="PANTHER" id="PTHR32089">
    <property type="entry name" value="METHYL-ACCEPTING CHEMOTAXIS PROTEIN MCPB"/>
    <property type="match status" value="1"/>
</dbReference>
<feature type="domain" description="Methyl-accepting transducer" evidence="4">
    <location>
        <begin position="30"/>
        <end position="251"/>
    </location>
</feature>
<dbReference type="InterPro" id="IPR004089">
    <property type="entry name" value="MCPsignal_dom"/>
</dbReference>
<dbReference type="Gene3D" id="1.20.120.30">
    <property type="entry name" value="Aspartate receptor, ligand-binding domain"/>
    <property type="match status" value="1"/>
</dbReference>
<accession>A0A4T0ULK5</accession>
<keyword evidence="1 2" id="KW-0807">Transducer</keyword>
<dbReference type="SUPFAM" id="SSF58104">
    <property type="entry name" value="Methyl-accepting chemotaxis protein (MCP) signaling domain"/>
    <property type="match status" value="1"/>
</dbReference>
<dbReference type="AlphaFoldDB" id="A0A4T0ULK5"/>
<dbReference type="PANTHER" id="PTHR32089:SF112">
    <property type="entry name" value="LYSOZYME-LIKE PROTEIN-RELATED"/>
    <property type="match status" value="1"/>
</dbReference>
<proteinExistence type="predicted"/>
<evidence type="ECO:0000256" key="2">
    <source>
        <dbReference type="PROSITE-ProRule" id="PRU00284"/>
    </source>
</evidence>
<keyword evidence="6" id="KW-1185">Reference proteome</keyword>
<evidence type="ECO:0000256" key="1">
    <source>
        <dbReference type="ARBA" id="ARBA00023224"/>
    </source>
</evidence>
<name>A0A4T0ULK5_9NEIS</name>
<dbReference type="InterPro" id="IPR025991">
    <property type="entry name" value="Chemoreceptor_zinc-bind_dom"/>
</dbReference>
<dbReference type="EMBL" id="STGJ01000017">
    <property type="protein sequence ID" value="TIC79584.1"/>
    <property type="molecule type" value="Genomic_DNA"/>
</dbReference>
<evidence type="ECO:0000313" key="6">
    <source>
        <dbReference type="Proteomes" id="UP000308891"/>
    </source>
</evidence>
<sequence length="382" mass="41875">MFGFGSGSALEEAKAALQEEQRQRQALQSRVEQLEREQRALNDECEALRRQAQQGAGGREAFAECQHSVTGVQQSLAELANELEGDRVRTGDAVQALEGSLTSVFDMIGSFRALVEQQVDIAGDIRNLNQHTGKIGGFVELIRDVADQTNLLALNAAIEAARAGEAGRGFAVVADEVRKLAERTSQATREIGSLVSSIEESTRTTSVRVEAAAGEAEQHRNQGESTANNLQELLTLSRAMRDSIAQGANISFLEVARLDHVVFKLGVYRTVLTGEPGDAKPEALSDHHQCRLGQWCEQGRGREEFARFPAFRELERPHARVHEAGRQALRAFAARQPDELARQLSAMEAASREVLELLHRLGQQAEPEGYKRAQAEMESLTA</sequence>
<organism evidence="5 6">
    <name type="scientific">Crenobacter intestini</name>
    <dbReference type="NCBI Taxonomy" id="2563443"/>
    <lineage>
        <taxon>Bacteria</taxon>
        <taxon>Pseudomonadati</taxon>
        <taxon>Pseudomonadota</taxon>
        <taxon>Betaproteobacteria</taxon>
        <taxon>Neisseriales</taxon>
        <taxon>Neisseriaceae</taxon>
        <taxon>Crenobacter</taxon>
    </lineage>
</organism>
<dbReference type="Pfam" id="PF00015">
    <property type="entry name" value="MCPsignal"/>
    <property type="match status" value="1"/>
</dbReference>
<keyword evidence="3" id="KW-0175">Coiled coil</keyword>
<gene>
    <name evidence="5" type="ORF">E5K04_13680</name>
</gene>
<dbReference type="Proteomes" id="UP000308891">
    <property type="component" value="Unassembled WGS sequence"/>
</dbReference>
<protein>
    <submittedName>
        <fullName evidence="5">Chemotaxis protein</fullName>
    </submittedName>
</protein>
<comment type="caution">
    <text evidence="5">The sequence shown here is derived from an EMBL/GenBank/DDBJ whole genome shotgun (WGS) entry which is preliminary data.</text>
</comment>
<dbReference type="OrthoDB" id="9808588at2"/>
<evidence type="ECO:0000256" key="3">
    <source>
        <dbReference type="SAM" id="Coils"/>
    </source>
</evidence>
<feature type="coiled-coil region" evidence="3">
    <location>
        <begin position="10"/>
        <end position="51"/>
    </location>
</feature>
<dbReference type="PROSITE" id="PS50111">
    <property type="entry name" value="CHEMOTAXIS_TRANSDUC_2"/>
    <property type="match status" value="1"/>
</dbReference>
<dbReference type="GO" id="GO:0016020">
    <property type="term" value="C:membrane"/>
    <property type="evidence" value="ECO:0007669"/>
    <property type="project" value="InterPro"/>
</dbReference>
<evidence type="ECO:0000259" key="4">
    <source>
        <dbReference type="PROSITE" id="PS50111"/>
    </source>
</evidence>
<dbReference type="GO" id="GO:0007165">
    <property type="term" value="P:signal transduction"/>
    <property type="evidence" value="ECO:0007669"/>
    <property type="project" value="UniProtKB-KW"/>
</dbReference>
<dbReference type="Pfam" id="PF13682">
    <property type="entry name" value="CZB"/>
    <property type="match status" value="1"/>
</dbReference>
<dbReference type="Gene3D" id="1.10.287.950">
    <property type="entry name" value="Methyl-accepting chemotaxis protein"/>
    <property type="match status" value="1"/>
</dbReference>